<evidence type="ECO:0000256" key="1">
    <source>
        <dbReference type="ARBA" id="ARBA00001971"/>
    </source>
</evidence>
<dbReference type="InterPro" id="IPR036396">
    <property type="entry name" value="Cyt_P450_sf"/>
</dbReference>
<evidence type="ECO:0000256" key="4">
    <source>
        <dbReference type="ARBA" id="ARBA00023004"/>
    </source>
</evidence>
<dbReference type="GO" id="GO:0004497">
    <property type="term" value="F:monooxygenase activity"/>
    <property type="evidence" value="ECO:0007669"/>
    <property type="project" value="UniProtKB-KW"/>
</dbReference>
<dbReference type="PROSITE" id="PS00086">
    <property type="entry name" value="CYTOCHROME_P450"/>
    <property type="match status" value="1"/>
</dbReference>
<organism evidence="8 9">
    <name type="scientific">Rhizodiscina lignyota</name>
    <dbReference type="NCBI Taxonomy" id="1504668"/>
    <lineage>
        <taxon>Eukaryota</taxon>
        <taxon>Fungi</taxon>
        <taxon>Dikarya</taxon>
        <taxon>Ascomycota</taxon>
        <taxon>Pezizomycotina</taxon>
        <taxon>Dothideomycetes</taxon>
        <taxon>Pleosporomycetidae</taxon>
        <taxon>Aulographales</taxon>
        <taxon>Rhizodiscinaceae</taxon>
        <taxon>Rhizodiscina</taxon>
    </lineage>
</organism>
<keyword evidence="7" id="KW-0812">Transmembrane</keyword>
<comment type="cofactor">
    <cofactor evidence="1 5">
        <name>heme</name>
        <dbReference type="ChEBI" id="CHEBI:30413"/>
    </cofactor>
</comment>
<dbReference type="Gene3D" id="1.10.630.10">
    <property type="entry name" value="Cytochrome P450"/>
    <property type="match status" value="1"/>
</dbReference>
<evidence type="ECO:0000313" key="8">
    <source>
        <dbReference type="EMBL" id="KAF2103222.1"/>
    </source>
</evidence>
<comment type="similarity">
    <text evidence="2 6">Belongs to the cytochrome P450 family.</text>
</comment>
<evidence type="ECO:0000256" key="3">
    <source>
        <dbReference type="ARBA" id="ARBA00022723"/>
    </source>
</evidence>
<dbReference type="GO" id="GO:0020037">
    <property type="term" value="F:heme binding"/>
    <property type="evidence" value="ECO:0007669"/>
    <property type="project" value="InterPro"/>
</dbReference>
<keyword evidence="3 5" id="KW-0479">Metal-binding</keyword>
<proteinExistence type="inferred from homology"/>
<protein>
    <submittedName>
        <fullName evidence="8">Cytochrome P450</fullName>
    </submittedName>
</protein>
<keyword evidence="9" id="KW-1185">Reference proteome</keyword>
<dbReference type="Proteomes" id="UP000799772">
    <property type="component" value="Unassembled WGS sequence"/>
</dbReference>
<dbReference type="InterPro" id="IPR017972">
    <property type="entry name" value="Cyt_P450_CS"/>
</dbReference>
<keyword evidence="7" id="KW-1133">Transmembrane helix</keyword>
<reference evidence="8" key="1">
    <citation type="journal article" date="2020" name="Stud. Mycol.">
        <title>101 Dothideomycetes genomes: a test case for predicting lifestyles and emergence of pathogens.</title>
        <authorList>
            <person name="Haridas S."/>
            <person name="Albert R."/>
            <person name="Binder M."/>
            <person name="Bloem J."/>
            <person name="Labutti K."/>
            <person name="Salamov A."/>
            <person name="Andreopoulos B."/>
            <person name="Baker S."/>
            <person name="Barry K."/>
            <person name="Bills G."/>
            <person name="Bluhm B."/>
            <person name="Cannon C."/>
            <person name="Castanera R."/>
            <person name="Culley D."/>
            <person name="Daum C."/>
            <person name="Ezra D."/>
            <person name="Gonzalez J."/>
            <person name="Henrissat B."/>
            <person name="Kuo A."/>
            <person name="Liang C."/>
            <person name="Lipzen A."/>
            <person name="Lutzoni F."/>
            <person name="Magnuson J."/>
            <person name="Mondo S."/>
            <person name="Nolan M."/>
            <person name="Ohm R."/>
            <person name="Pangilinan J."/>
            <person name="Park H.-J."/>
            <person name="Ramirez L."/>
            <person name="Alfaro M."/>
            <person name="Sun H."/>
            <person name="Tritt A."/>
            <person name="Yoshinaga Y."/>
            <person name="Zwiers L.-H."/>
            <person name="Turgeon B."/>
            <person name="Goodwin S."/>
            <person name="Spatafora J."/>
            <person name="Crous P."/>
            <person name="Grigoriev I."/>
        </authorList>
    </citation>
    <scope>NUCLEOTIDE SEQUENCE</scope>
    <source>
        <strain evidence="8">CBS 133067</strain>
    </source>
</reference>
<keyword evidence="6" id="KW-0560">Oxidoreductase</keyword>
<dbReference type="PRINTS" id="PR00385">
    <property type="entry name" value="P450"/>
</dbReference>
<dbReference type="Pfam" id="PF00067">
    <property type="entry name" value="p450"/>
    <property type="match status" value="1"/>
</dbReference>
<keyword evidence="5 6" id="KW-0349">Heme</keyword>
<dbReference type="InterPro" id="IPR002403">
    <property type="entry name" value="Cyt_P450_E_grp-IV"/>
</dbReference>
<dbReference type="OrthoDB" id="1470350at2759"/>
<keyword evidence="6" id="KW-0503">Monooxygenase</keyword>
<feature type="binding site" description="axial binding residue" evidence="5">
    <location>
        <position position="488"/>
    </location>
    <ligand>
        <name>heme</name>
        <dbReference type="ChEBI" id="CHEBI:30413"/>
    </ligand>
    <ligandPart>
        <name>Fe</name>
        <dbReference type="ChEBI" id="CHEBI:18248"/>
    </ligandPart>
</feature>
<evidence type="ECO:0000256" key="7">
    <source>
        <dbReference type="SAM" id="Phobius"/>
    </source>
</evidence>
<evidence type="ECO:0000256" key="2">
    <source>
        <dbReference type="ARBA" id="ARBA00010617"/>
    </source>
</evidence>
<sequence length="556" mass="63533">MTSQPGFSDLHDHSSNSTFSQQSVVFVLFVRCIIFILATYALYALYPRRYLLILILGFGKLFSDLIQKPKVLNQSIRNILLRLGVDVRSWDMTPESPGSFQRLSRMLKSLSLGRFGIADRKDVNEYLVSKYAAFQKPLWFIVSLEYISPHSIFTYNGQLHREKRRMIVRSLASKFYSKLVAVSWSKTQLLNSQLMRRLHATTTQSSVIELSSWTYRFITDVSGESLFDYDCGLLADGGEKSDLLHLHLSQTEGSSLLEFVCHRLLVTFLPFHWIYKLPIAEIKMQEFGKKCLFEFSRKVRTKRQLKRNEAGQVEDTDAMPDFLDTVFNGSQSSDEIDGHIITMITASSHTLTSTMTFALHYLASNLSVQRKLREEIYNYIPDPAIELTPNHLRSMTYLNAVFSEVLRLEPAARSIPRIAVRDADIGNMHVLAGEELLAPVRSIHRREDVWGEDAQEFRPERWIDDISGRGGATDKTSFMPFSHGPRSCVGREYAMNEGKIFLVGLVGAFELELVDGHRELRYTLPTPLNMLSYVRTIKGRLHLKLQPVEGKWAPSA</sequence>
<dbReference type="GO" id="GO:0005506">
    <property type="term" value="F:iron ion binding"/>
    <property type="evidence" value="ECO:0007669"/>
    <property type="project" value="InterPro"/>
</dbReference>
<keyword evidence="4 5" id="KW-0408">Iron</keyword>
<gene>
    <name evidence="8" type="ORF">NA57DRAFT_72201</name>
</gene>
<evidence type="ECO:0000313" key="9">
    <source>
        <dbReference type="Proteomes" id="UP000799772"/>
    </source>
</evidence>
<dbReference type="GO" id="GO:0016705">
    <property type="term" value="F:oxidoreductase activity, acting on paired donors, with incorporation or reduction of molecular oxygen"/>
    <property type="evidence" value="ECO:0007669"/>
    <property type="project" value="InterPro"/>
</dbReference>
<dbReference type="PRINTS" id="PR00465">
    <property type="entry name" value="EP450IV"/>
</dbReference>
<accession>A0A9P4INR5</accession>
<dbReference type="InterPro" id="IPR001128">
    <property type="entry name" value="Cyt_P450"/>
</dbReference>
<dbReference type="InterPro" id="IPR050121">
    <property type="entry name" value="Cytochrome_P450_monoxygenase"/>
</dbReference>
<dbReference type="PANTHER" id="PTHR24305">
    <property type="entry name" value="CYTOCHROME P450"/>
    <property type="match status" value="1"/>
</dbReference>
<evidence type="ECO:0000256" key="5">
    <source>
        <dbReference type="PIRSR" id="PIRSR602403-1"/>
    </source>
</evidence>
<dbReference type="PANTHER" id="PTHR24305:SF166">
    <property type="entry name" value="CYTOCHROME P450 12A4, MITOCHONDRIAL-RELATED"/>
    <property type="match status" value="1"/>
</dbReference>
<dbReference type="EMBL" id="ML978122">
    <property type="protein sequence ID" value="KAF2103222.1"/>
    <property type="molecule type" value="Genomic_DNA"/>
</dbReference>
<dbReference type="AlphaFoldDB" id="A0A9P4INR5"/>
<dbReference type="SUPFAM" id="SSF48264">
    <property type="entry name" value="Cytochrome P450"/>
    <property type="match status" value="1"/>
</dbReference>
<feature type="transmembrane region" description="Helical" evidence="7">
    <location>
        <begin position="24"/>
        <end position="43"/>
    </location>
</feature>
<keyword evidence="7" id="KW-0472">Membrane</keyword>
<evidence type="ECO:0000256" key="6">
    <source>
        <dbReference type="RuleBase" id="RU000461"/>
    </source>
</evidence>
<comment type="caution">
    <text evidence="8">The sequence shown here is derived from an EMBL/GenBank/DDBJ whole genome shotgun (WGS) entry which is preliminary data.</text>
</comment>
<name>A0A9P4INR5_9PEZI</name>